<comment type="caution">
    <text evidence="1">The sequence shown here is derived from an EMBL/GenBank/DDBJ whole genome shotgun (WGS) entry which is preliminary data.</text>
</comment>
<name>A0A1R1YBC6_9FUNG</name>
<dbReference type="EMBL" id="LSSN01000397">
    <property type="protein sequence ID" value="OMJ24160.1"/>
    <property type="molecule type" value="Genomic_DNA"/>
</dbReference>
<dbReference type="AlphaFoldDB" id="A0A1R1YBC6"/>
<dbReference type="CDD" id="cd00303">
    <property type="entry name" value="retropepsin_like"/>
    <property type="match status" value="1"/>
</dbReference>
<evidence type="ECO:0008006" key="3">
    <source>
        <dbReference type="Google" id="ProtNLM"/>
    </source>
</evidence>
<dbReference type="Proteomes" id="UP000187283">
    <property type="component" value="Unassembled WGS sequence"/>
</dbReference>
<accession>A0A1R1YBC6</accession>
<keyword evidence="2" id="KW-1185">Reference proteome</keyword>
<dbReference type="OrthoDB" id="5596707at2759"/>
<dbReference type="SUPFAM" id="SSF50630">
    <property type="entry name" value="Acid proteases"/>
    <property type="match status" value="1"/>
</dbReference>
<evidence type="ECO:0000313" key="1">
    <source>
        <dbReference type="EMBL" id="OMJ24160.1"/>
    </source>
</evidence>
<protein>
    <recommendedName>
        <fullName evidence="3">DNA damage-inducible protein 1</fullName>
    </recommendedName>
</protein>
<gene>
    <name evidence="1" type="ORF">AYI70_g1771</name>
</gene>
<sequence length="399" mass="45884">MWYKGKFTADTVKIDLKKKFIETFSDEEVEYNAWNDLIEKDLAAESKTWESAMVILAKEEKYEKIVNTIPVIPTSIKTIVKEIEPIERLILKFDELRLNLNNKEKNSVLPQDNRNRYYENKCSLCNRVGHKSDTLRIVEPEYINKGEFVHKEKPRIKERRLVDIKLSESSSPCSIVNNLSEAKADLSLSQILQVEPSVRKELMGLCKRVELKEIGELGIEERTNTNCRGLISIFNERHWEILDKGAACSVMSESLMISLGLEVYNSDDQIIVTADGTRHNPLGTISKLPIKIANYSLPVDFLVLKIKKTLLILGTDCFSKYNDILDLKSKELVLEAHNADIVLKIYTNTPHRRVHEDVEIFGIGVKFKESMDNQEISVKISEVIDYYQQIFVNDLNELT</sequence>
<evidence type="ECO:0000313" key="2">
    <source>
        <dbReference type="Proteomes" id="UP000187283"/>
    </source>
</evidence>
<dbReference type="Gene3D" id="2.40.70.10">
    <property type="entry name" value="Acid Proteases"/>
    <property type="match status" value="1"/>
</dbReference>
<dbReference type="Pfam" id="PF08284">
    <property type="entry name" value="RVP_2"/>
    <property type="match status" value="1"/>
</dbReference>
<organism evidence="1 2">
    <name type="scientific">Smittium culicis</name>
    <dbReference type="NCBI Taxonomy" id="133412"/>
    <lineage>
        <taxon>Eukaryota</taxon>
        <taxon>Fungi</taxon>
        <taxon>Fungi incertae sedis</taxon>
        <taxon>Zoopagomycota</taxon>
        <taxon>Kickxellomycotina</taxon>
        <taxon>Harpellomycetes</taxon>
        <taxon>Harpellales</taxon>
        <taxon>Legeriomycetaceae</taxon>
        <taxon>Smittium</taxon>
    </lineage>
</organism>
<reference evidence="1 2" key="1">
    <citation type="submission" date="2017-01" db="EMBL/GenBank/DDBJ databases">
        <authorList>
            <person name="Mah S.A."/>
            <person name="Swanson W.J."/>
            <person name="Moy G.W."/>
            <person name="Vacquier V.D."/>
        </authorList>
    </citation>
    <scope>NUCLEOTIDE SEQUENCE [LARGE SCALE GENOMIC DNA]</scope>
    <source>
        <strain evidence="1 2">GSMNP</strain>
    </source>
</reference>
<dbReference type="InterPro" id="IPR021109">
    <property type="entry name" value="Peptidase_aspartic_dom_sf"/>
</dbReference>
<proteinExistence type="predicted"/>